<evidence type="ECO:0000313" key="4">
    <source>
        <dbReference type="Proteomes" id="UP000305768"/>
    </source>
</evidence>
<dbReference type="EMBL" id="FIIE01000015">
    <property type="protein sequence ID" value="CYV90876.1"/>
    <property type="molecule type" value="Genomic_DNA"/>
</dbReference>
<proteinExistence type="predicted"/>
<organism evidence="2 4">
    <name type="scientific">Streptococcus suis</name>
    <dbReference type="NCBI Taxonomy" id="1307"/>
    <lineage>
        <taxon>Bacteria</taxon>
        <taxon>Bacillati</taxon>
        <taxon>Bacillota</taxon>
        <taxon>Bacilli</taxon>
        <taxon>Lactobacillales</taxon>
        <taxon>Streptococcaceae</taxon>
        <taxon>Streptococcus</taxon>
    </lineage>
</organism>
<dbReference type="AlphaFoldDB" id="A0A0Z8LG51"/>
<evidence type="ECO:0000313" key="2">
    <source>
        <dbReference type="EMBL" id="TII07063.1"/>
    </source>
</evidence>
<evidence type="ECO:0000313" key="1">
    <source>
        <dbReference type="EMBL" id="CYV90876.1"/>
    </source>
</evidence>
<dbReference type="GO" id="GO:0004519">
    <property type="term" value="F:endonuclease activity"/>
    <property type="evidence" value="ECO:0007669"/>
    <property type="project" value="UniProtKB-KW"/>
</dbReference>
<dbReference type="Proteomes" id="UP000305768">
    <property type="component" value="Unassembled WGS sequence"/>
</dbReference>
<dbReference type="Proteomes" id="UP000070960">
    <property type="component" value="Unassembled WGS sequence"/>
</dbReference>
<keyword evidence="2" id="KW-0378">Hydrolase</keyword>
<gene>
    <name evidence="1" type="ORF">ERS132442_01673</name>
    <name evidence="2" type="ORF">FAJ34_07955</name>
</gene>
<name>A0A0Z8LG51_STRSU</name>
<evidence type="ECO:0000313" key="3">
    <source>
        <dbReference type="Proteomes" id="UP000070960"/>
    </source>
</evidence>
<reference evidence="1 3" key="1">
    <citation type="submission" date="2016-02" db="EMBL/GenBank/DDBJ databases">
        <authorList>
            <consortium name="Pathogen Informatics"/>
        </authorList>
    </citation>
    <scope>NUCLEOTIDE SEQUENCE [LARGE SCALE GENOMIC DNA]</scope>
    <source>
        <strain evidence="1 3">LSS80</strain>
    </source>
</reference>
<accession>A0A0Z8LG51</accession>
<keyword evidence="2" id="KW-0540">Nuclease</keyword>
<keyword evidence="2" id="KW-0255">Endonuclease</keyword>
<dbReference type="RefSeq" id="WP_029172911.1">
    <property type="nucleotide sequence ID" value="NZ_CECW01000080.1"/>
</dbReference>
<dbReference type="EMBL" id="SSXP01000010">
    <property type="protein sequence ID" value="TII07063.1"/>
    <property type="molecule type" value="Genomic_DNA"/>
</dbReference>
<reference evidence="2 4" key="2">
    <citation type="submission" date="2019-04" db="EMBL/GenBank/DDBJ databases">
        <title>Genome analysis of Streptococcus suis strain WUSS425.</title>
        <authorList>
            <person name="Chen H."/>
            <person name="Gao X."/>
            <person name="Wu Z."/>
        </authorList>
    </citation>
    <scope>NUCLEOTIDE SEQUENCE [LARGE SCALE GENOMIC DNA]</scope>
    <source>
        <strain evidence="2 4">WUSS425</strain>
    </source>
</reference>
<sequence>MAASKSKRSRREFFKNNIAVNEKDFPSDEFEVHHVIEWAEIDEENHLSRQKIDTYKNMFLLSKEVHKEITRKTNSSRASNRGQYGVTPRKFYKVEIYDDIEEILVKLINIMDFKDFIELKYGKDIFFDLKNKDIILKYNEEMLEEHFG</sequence>
<protein>
    <submittedName>
        <fullName evidence="2">HNH endonuclease</fullName>
    </submittedName>
</protein>